<keyword evidence="4" id="KW-1185">Reference proteome</keyword>
<name>A0ABU0N3Q0_9FIRM</name>
<feature type="transmembrane region" description="Helical" evidence="1">
    <location>
        <begin position="166"/>
        <end position="190"/>
    </location>
</feature>
<dbReference type="PANTHER" id="PTHR40448">
    <property type="entry name" value="TWO-COMPONENT SENSOR HISTIDINE KINASE"/>
    <property type="match status" value="1"/>
</dbReference>
<keyword evidence="1" id="KW-0812">Transmembrane</keyword>
<proteinExistence type="predicted"/>
<reference evidence="3 4" key="1">
    <citation type="submission" date="2023-07" db="EMBL/GenBank/DDBJ databases">
        <title>Genomic Encyclopedia of Type Strains, Phase IV (KMG-IV): sequencing the most valuable type-strain genomes for metagenomic binning, comparative biology and taxonomic classification.</title>
        <authorList>
            <person name="Goeker M."/>
        </authorList>
    </citation>
    <scope>NUCLEOTIDE SEQUENCE [LARGE SCALE GENOMIC DNA]</scope>
    <source>
        <strain evidence="3 4">DSM 15049</strain>
    </source>
</reference>
<evidence type="ECO:0000256" key="1">
    <source>
        <dbReference type="SAM" id="Phobius"/>
    </source>
</evidence>
<feature type="transmembrane region" description="Helical" evidence="1">
    <location>
        <begin position="89"/>
        <end position="114"/>
    </location>
</feature>
<accession>A0ABU0N3Q0</accession>
<dbReference type="Proteomes" id="UP001232584">
    <property type="component" value="Unassembled WGS sequence"/>
</dbReference>
<evidence type="ECO:0000313" key="3">
    <source>
        <dbReference type="EMBL" id="MDQ0557589.1"/>
    </source>
</evidence>
<sequence>MIIPKIRMIEITTFLFIYLYNVFLINMYGKVSKFKVNKKKSILFFPLIITIISTNMIIGRVFLHYIYIINFFVYIITFKLVFEETIGGIYILSICQIFLSIINSDIITAIIAVMSRNNMYKTVENYYFYILIFILSKIIIVILLIKFDKEYFNNNLKKLLLYKKKIVITTLTITSLVIILLASNYIYYYVDIDTPILRVIVNRKFIYVCFFCAIAMGFKSIKWIEEEVLYKAKLLNLNHDDTINKKNDEYLNLLKMYNHDFKSILINVKTSIEIGNIEKAKEIISEFDNQIQSVINHNKKFSNNSIINAILNKLYEECNIKNICFDSDCYIPNELSISELELIKIFNNLSSNAFEACIKQEISEEKWINFRSYVKENNLIIYQSNSFNGEINFRNERLITTKENSKNHGIGVEIIKHIVDGVKGISLIKVDPDRNEFKFLIKIPLSIK</sequence>
<dbReference type="InterPro" id="IPR036890">
    <property type="entry name" value="HATPase_C_sf"/>
</dbReference>
<feature type="transmembrane region" description="Helical" evidence="1">
    <location>
        <begin position="41"/>
        <end position="58"/>
    </location>
</feature>
<dbReference type="EMBL" id="JAUSWG010000012">
    <property type="protein sequence ID" value="MDQ0557589.1"/>
    <property type="molecule type" value="Genomic_DNA"/>
</dbReference>
<evidence type="ECO:0000313" key="4">
    <source>
        <dbReference type="Proteomes" id="UP001232584"/>
    </source>
</evidence>
<dbReference type="Gene3D" id="3.30.565.10">
    <property type="entry name" value="Histidine kinase-like ATPase, C-terminal domain"/>
    <property type="match status" value="1"/>
</dbReference>
<evidence type="ECO:0000259" key="2">
    <source>
        <dbReference type="Pfam" id="PF14501"/>
    </source>
</evidence>
<dbReference type="PANTHER" id="PTHR40448:SF1">
    <property type="entry name" value="TWO-COMPONENT SENSOR HISTIDINE KINASE"/>
    <property type="match status" value="1"/>
</dbReference>
<organism evidence="3 4">
    <name type="scientific">Paraclostridium ghonii</name>
    <dbReference type="NCBI Taxonomy" id="29358"/>
    <lineage>
        <taxon>Bacteria</taxon>
        <taxon>Bacillati</taxon>
        <taxon>Bacillota</taxon>
        <taxon>Clostridia</taxon>
        <taxon>Peptostreptococcales</taxon>
        <taxon>Peptostreptococcaceae</taxon>
        <taxon>Paraclostridium</taxon>
    </lineage>
</organism>
<dbReference type="SUPFAM" id="SSF55874">
    <property type="entry name" value="ATPase domain of HSP90 chaperone/DNA topoisomerase II/histidine kinase"/>
    <property type="match status" value="1"/>
</dbReference>
<feature type="transmembrane region" description="Helical" evidence="1">
    <location>
        <begin position="64"/>
        <end position="82"/>
    </location>
</feature>
<protein>
    <recommendedName>
        <fullName evidence="2">Sensor histidine kinase NatK-like C-terminal domain-containing protein</fullName>
    </recommendedName>
</protein>
<feature type="transmembrane region" description="Helical" evidence="1">
    <location>
        <begin position="6"/>
        <end position="29"/>
    </location>
</feature>
<feature type="domain" description="Sensor histidine kinase NatK-like C-terminal" evidence="2">
    <location>
        <begin position="340"/>
        <end position="443"/>
    </location>
</feature>
<feature type="transmembrane region" description="Helical" evidence="1">
    <location>
        <begin position="126"/>
        <end position="145"/>
    </location>
</feature>
<dbReference type="Pfam" id="PF14501">
    <property type="entry name" value="HATPase_c_5"/>
    <property type="match status" value="1"/>
</dbReference>
<dbReference type="InterPro" id="IPR032834">
    <property type="entry name" value="NatK-like_C"/>
</dbReference>
<keyword evidence="1" id="KW-0472">Membrane</keyword>
<keyword evidence="1" id="KW-1133">Transmembrane helix</keyword>
<gene>
    <name evidence="3" type="ORF">QOZ92_002724</name>
</gene>
<dbReference type="RefSeq" id="WP_307508812.1">
    <property type="nucleotide sequence ID" value="NZ_BAAACE010000021.1"/>
</dbReference>
<comment type="caution">
    <text evidence="3">The sequence shown here is derived from an EMBL/GenBank/DDBJ whole genome shotgun (WGS) entry which is preliminary data.</text>
</comment>